<comment type="caution">
    <text evidence="1">The sequence shown here is derived from an EMBL/GenBank/DDBJ whole genome shotgun (WGS) entry which is preliminary data.</text>
</comment>
<reference evidence="2" key="1">
    <citation type="journal article" date="2023" name="Front. Plant Sci.">
        <title>Chromosomal-level genome assembly of Melastoma candidum provides insights into trichome evolution.</title>
        <authorList>
            <person name="Zhong Y."/>
            <person name="Wu W."/>
            <person name="Sun C."/>
            <person name="Zou P."/>
            <person name="Liu Y."/>
            <person name="Dai S."/>
            <person name="Zhou R."/>
        </authorList>
    </citation>
    <scope>NUCLEOTIDE SEQUENCE [LARGE SCALE GENOMIC DNA]</scope>
</reference>
<gene>
    <name evidence="1" type="ORF">MLD38_038629</name>
</gene>
<proteinExistence type="predicted"/>
<evidence type="ECO:0000313" key="1">
    <source>
        <dbReference type="EMBL" id="KAI4302941.1"/>
    </source>
</evidence>
<dbReference type="Proteomes" id="UP001057402">
    <property type="component" value="Chromosome 12"/>
</dbReference>
<evidence type="ECO:0000313" key="2">
    <source>
        <dbReference type="Proteomes" id="UP001057402"/>
    </source>
</evidence>
<sequence length="211" mass="23245">MRDSPHQAYPLAPSNGYPRSDMDSLSPEEEKRKKRIKWAIYITAFSVFQVMVILVFALVIMKVRTPKFRIGDIRIQTFDTGNSASPAFNMTFIAPIRIKNANFGPYKYDASSVEFTYGGVPVGQAAIPKSKANFRSTKKLDVTVSLSSASLQSTSGLASELSTGTLTLGSQGQLDGKVEMMLIFKKKKSTQMNCTVTFNVTTKSVQDTKCN</sequence>
<name>A0ACB9L0J4_9MYRT</name>
<keyword evidence="2" id="KW-1185">Reference proteome</keyword>
<accession>A0ACB9L0J4</accession>
<organism evidence="1 2">
    <name type="scientific">Melastoma candidum</name>
    <dbReference type="NCBI Taxonomy" id="119954"/>
    <lineage>
        <taxon>Eukaryota</taxon>
        <taxon>Viridiplantae</taxon>
        <taxon>Streptophyta</taxon>
        <taxon>Embryophyta</taxon>
        <taxon>Tracheophyta</taxon>
        <taxon>Spermatophyta</taxon>
        <taxon>Magnoliopsida</taxon>
        <taxon>eudicotyledons</taxon>
        <taxon>Gunneridae</taxon>
        <taxon>Pentapetalae</taxon>
        <taxon>rosids</taxon>
        <taxon>malvids</taxon>
        <taxon>Myrtales</taxon>
        <taxon>Melastomataceae</taxon>
        <taxon>Melastomatoideae</taxon>
        <taxon>Melastomateae</taxon>
        <taxon>Melastoma</taxon>
    </lineage>
</organism>
<dbReference type="EMBL" id="CM042891">
    <property type="protein sequence ID" value="KAI4302941.1"/>
    <property type="molecule type" value="Genomic_DNA"/>
</dbReference>
<protein>
    <submittedName>
        <fullName evidence="1">Uncharacterized protein</fullName>
    </submittedName>
</protein>